<evidence type="ECO:0000313" key="5">
    <source>
        <dbReference type="Proteomes" id="UP000601055"/>
    </source>
</evidence>
<dbReference type="Gene3D" id="2.60.120.1440">
    <property type="match status" value="1"/>
</dbReference>
<sequence>MNKQSFLDLLTRYQQGNCTESEKIWLNQWYNLLGDKNIKNLSSVELNEMKDTIWLKLEKHTQKPTKTRTLKPVWFKVAIAASITIAFVISGLYLTRNRSEQSFLNANSELSLISKTNTSSKPILILLSDKSEITLKPNASIIYPKVFAVNGRKVYLKGDAFFSISKNPRKPFYVYNNNLVVRVLGTSFFIKESAHDLPAEVSVRTGKVRIDENTDCRLITLPGTQVAKPVLLTPNQKGVYKNHVINSTVVEEPILLSVAYNKREVADYNFKEERLSAIFKTLSKAYGIEIKSANSEILDYTFTGDMNSKGLYEQLSLICGSISGKYDVIGTTILVSNKK</sequence>
<proteinExistence type="predicted"/>
<dbReference type="EMBL" id="WNXD01000002">
    <property type="protein sequence ID" value="MBB2145604.1"/>
    <property type="molecule type" value="Genomic_DNA"/>
</dbReference>
<dbReference type="PANTHER" id="PTHR30273:SF2">
    <property type="entry name" value="PROTEIN FECR"/>
    <property type="match status" value="1"/>
</dbReference>
<keyword evidence="1" id="KW-1133">Transmembrane helix</keyword>
<keyword evidence="5" id="KW-1185">Reference proteome</keyword>
<dbReference type="AlphaFoldDB" id="A0A923IVX5"/>
<dbReference type="Pfam" id="PF16344">
    <property type="entry name" value="FecR_C"/>
    <property type="match status" value="1"/>
</dbReference>
<evidence type="ECO:0000259" key="3">
    <source>
        <dbReference type="Pfam" id="PF16344"/>
    </source>
</evidence>
<dbReference type="PANTHER" id="PTHR30273">
    <property type="entry name" value="PERIPLASMIC SIGNAL SENSOR AND SIGMA FACTOR ACTIVATOR FECR-RELATED"/>
    <property type="match status" value="1"/>
</dbReference>
<organism evidence="4 5">
    <name type="scientific">Pedobacter planticolens</name>
    <dbReference type="NCBI Taxonomy" id="2679964"/>
    <lineage>
        <taxon>Bacteria</taxon>
        <taxon>Pseudomonadati</taxon>
        <taxon>Bacteroidota</taxon>
        <taxon>Sphingobacteriia</taxon>
        <taxon>Sphingobacteriales</taxon>
        <taxon>Sphingobacteriaceae</taxon>
        <taxon>Pedobacter</taxon>
    </lineage>
</organism>
<accession>A0A923IVX5</accession>
<dbReference type="Proteomes" id="UP000601055">
    <property type="component" value="Unassembled WGS sequence"/>
</dbReference>
<dbReference type="InterPro" id="IPR032508">
    <property type="entry name" value="FecR_C"/>
</dbReference>
<dbReference type="RefSeq" id="WP_182922304.1">
    <property type="nucleotide sequence ID" value="NZ_WNXD01000002.1"/>
</dbReference>
<feature type="domain" description="Protein FecR C-terminal" evidence="3">
    <location>
        <begin position="268"/>
        <end position="335"/>
    </location>
</feature>
<dbReference type="InterPro" id="IPR006860">
    <property type="entry name" value="FecR"/>
</dbReference>
<feature type="domain" description="FecR protein" evidence="2">
    <location>
        <begin position="123"/>
        <end position="209"/>
    </location>
</feature>
<dbReference type="Pfam" id="PF04773">
    <property type="entry name" value="FecR"/>
    <property type="match status" value="1"/>
</dbReference>
<feature type="transmembrane region" description="Helical" evidence="1">
    <location>
        <begin position="73"/>
        <end position="94"/>
    </location>
</feature>
<dbReference type="InterPro" id="IPR012373">
    <property type="entry name" value="Ferrdict_sens_TM"/>
</dbReference>
<dbReference type="Gene3D" id="3.55.50.30">
    <property type="match status" value="1"/>
</dbReference>
<gene>
    <name evidence="4" type="ORF">GM921_08920</name>
</gene>
<dbReference type="GO" id="GO:0016989">
    <property type="term" value="F:sigma factor antagonist activity"/>
    <property type="evidence" value="ECO:0007669"/>
    <property type="project" value="TreeGrafter"/>
</dbReference>
<name>A0A923IVX5_9SPHI</name>
<evidence type="ECO:0000313" key="4">
    <source>
        <dbReference type="EMBL" id="MBB2145604.1"/>
    </source>
</evidence>
<keyword evidence="1" id="KW-0472">Membrane</keyword>
<reference evidence="4" key="1">
    <citation type="submission" date="2019-11" db="EMBL/GenBank/DDBJ databases">
        <title>Description of Pedobacter sp. LMG 31464T.</title>
        <authorList>
            <person name="Carlier A."/>
            <person name="Qi S."/>
            <person name="Vandamme P."/>
        </authorList>
    </citation>
    <scope>NUCLEOTIDE SEQUENCE</scope>
    <source>
        <strain evidence="4">LMG 31464</strain>
    </source>
</reference>
<protein>
    <submittedName>
        <fullName evidence="4">DUF4974 domain-containing protein</fullName>
    </submittedName>
</protein>
<keyword evidence="1" id="KW-0812">Transmembrane</keyword>
<comment type="caution">
    <text evidence="4">The sequence shown here is derived from an EMBL/GenBank/DDBJ whole genome shotgun (WGS) entry which is preliminary data.</text>
</comment>
<evidence type="ECO:0000256" key="1">
    <source>
        <dbReference type="SAM" id="Phobius"/>
    </source>
</evidence>
<evidence type="ECO:0000259" key="2">
    <source>
        <dbReference type="Pfam" id="PF04773"/>
    </source>
</evidence>